<comment type="caution">
    <text evidence="4">The sequence shown here is derived from an EMBL/GenBank/DDBJ whole genome shotgun (WGS) entry which is preliminary data.</text>
</comment>
<dbReference type="EMBL" id="CAJZBQ010000017">
    <property type="protein sequence ID" value="CAG9316836.1"/>
    <property type="molecule type" value="Genomic_DNA"/>
</dbReference>
<evidence type="ECO:0000313" key="5">
    <source>
        <dbReference type="Proteomes" id="UP001162131"/>
    </source>
</evidence>
<dbReference type="PANTHER" id="PTHR21694">
    <property type="entry name" value="COILED-COIL DOMAIN-CONTAINING PROTEIN 63"/>
    <property type="match status" value="1"/>
</dbReference>
<dbReference type="PANTHER" id="PTHR21694:SF18">
    <property type="entry name" value="COILED-COIL DOMAIN-CONTAINING PROTEIN 63"/>
    <property type="match status" value="1"/>
</dbReference>
<evidence type="ECO:0000259" key="3">
    <source>
        <dbReference type="Pfam" id="PF21773"/>
    </source>
</evidence>
<evidence type="ECO:0000313" key="4">
    <source>
        <dbReference type="EMBL" id="CAG9316836.1"/>
    </source>
</evidence>
<name>A0AAU9IPT1_9CILI</name>
<evidence type="ECO:0000256" key="2">
    <source>
        <dbReference type="SAM" id="Coils"/>
    </source>
</evidence>
<accession>A0AAU9IPT1</accession>
<reference evidence="4" key="1">
    <citation type="submission" date="2021-09" db="EMBL/GenBank/DDBJ databases">
        <authorList>
            <consortium name="AG Swart"/>
            <person name="Singh M."/>
            <person name="Singh A."/>
            <person name="Seah K."/>
            <person name="Emmerich C."/>
        </authorList>
    </citation>
    <scope>NUCLEOTIDE SEQUENCE</scope>
    <source>
        <strain evidence="4">ATCC30299</strain>
    </source>
</reference>
<gene>
    <name evidence="4" type="ORF">BSTOLATCC_MIC17469</name>
</gene>
<organism evidence="4 5">
    <name type="scientific">Blepharisma stoltei</name>
    <dbReference type="NCBI Taxonomy" id="1481888"/>
    <lineage>
        <taxon>Eukaryota</taxon>
        <taxon>Sar</taxon>
        <taxon>Alveolata</taxon>
        <taxon>Ciliophora</taxon>
        <taxon>Postciliodesmatophora</taxon>
        <taxon>Heterotrichea</taxon>
        <taxon>Heterotrichida</taxon>
        <taxon>Blepharismidae</taxon>
        <taxon>Blepharisma</taxon>
    </lineage>
</organism>
<dbReference type="InterPro" id="IPR049258">
    <property type="entry name" value="ODAD1_CC"/>
</dbReference>
<keyword evidence="1 2" id="KW-0175">Coiled coil</keyword>
<feature type="coiled-coil region" evidence="2">
    <location>
        <begin position="268"/>
        <end position="302"/>
    </location>
</feature>
<feature type="coiled-coil region" evidence="2">
    <location>
        <begin position="43"/>
        <end position="70"/>
    </location>
</feature>
<keyword evidence="5" id="KW-1185">Reference proteome</keyword>
<evidence type="ECO:0000256" key="1">
    <source>
        <dbReference type="ARBA" id="ARBA00023054"/>
    </source>
</evidence>
<sequence>MEYLNKSAIIGKPSKNSLSNETSQKYQNLEKVSENFEYEKRESIILDQQIEELQKELENLNQTNSALYSGSSEYQLRNKVLALEKKLGLETTHLNESRSQNKIIRGEVNGIRKDKTSYHISIKNLNSTIDNLTQRVSAKHDKLSHNMESDLLNQTQLKNLRSKSQKNTNDYSQKFNELSFFITEERERGIKIRKKIEEGISQQIKKPVDAVFITDLLQKLLRNWKRKVIEKKNILDNYMKHIDNLEDAFEQIGKAKGMFSLKEITTALIKSEAQYQEVNNYINKLQAEIDFLTETHDETREIIESYRIAKIEDSEKLISFTQKLRSKQEEFRIKKELKIQELNILKTKFQSIMPEIKKILKSLKTTPLELTSSAKTDIDDISTLNQHNFTIPLGQIEEYICYLQMFLAQKSETEEEVWRSISLLIPNKGRISDLKAVTIKDVIDLKDLYADQELEESKSPILLADLRKRAKKIVNSTTPDPFVGRRSLIV</sequence>
<dbReference type="Proteomes" id="UP001162131">
    <property type="component" value="Unassembled WGS sequence"/>
</dbReference>
<proteinExistence type="predicted"/>
<feature type="domain" description="ODAD1 central coiled coil region" evidence="3">
    <location>
        <begin position="79"/>
        <end position="364"/>
    </location>
</feature>
<dbReference type="InterPro" id="IPR051876">
    <property type="entry name" value="ODA-DC/CCD"/>
</dbReference>
<protein>
    <recommendedName>
        <fullName evidence="3">ODAD1 central coiled coil region domain-containing protein</fullName>
    </recommendedName>
</protein>
<dbReference type="AlphaFoldDB" id="A0AAU9IPT1"/>
<dbReference type="Pfam" id="PF21773">
    <property type="entry name" value="ODAD1_CC"/>
    <property type="match status" value="1"/>
</dbReference>